<comment type="caution">
    <text evidence="2">The sequence shown here is derived from an EMBL/GenBank/DDBJ whole genome shotgun (WGS) entry which is preliminary data.</text>
</comment>
<feature type="domain" description="ChsH2 C-terminal OB-fold" evidence="1">
    <location>
        <begin position="57"/>
        <end position="111"/>
    </location>
</feature>
<gene>
    <name evidence="2" type="ORF">C7402_13315</name>
</gene>
<dbReference type="Proteomes" id="UP000245712">
    <property type="component" value="Unassembled WGS sequence"/>
</dbReference>
<reference evidence="2 3" key="1">
    <citation type="submission" date="2018-05" db="EMBL/GenBank/DDBJ databases">
        <title>Genomic Encyclopedia of Type Strains, Phase IV (KMG-V): Genome sequencing to study the core and pangenomes of soil and plant-associated prokaryotes.</title>
        <authorList>
            <person name="Whitman W."/>
        </authorList>
    </citation>
    <scope>NUCLEOTIDE SEQUENCE [LARGE SCALE GENOMIC DNA]</scope>
    <source>
        <strain evidence="2 3">SCZa-39</strain>
    </source>
</reference>
<dbReference type="InterPro" id="IPR002878">
    <property type="entry name" value="ChsH2_C"/>
</dbReference>
<dbReference type="InterPro" id="IPR012340">
    <property type="entry name" value="NA-bd_OB-fold"/>
</dbReference>
<dbReference type="Pfam" id="PF01796">
    <property type="entry name" value="OB_ChsH2_C"/>
    <property type="match status" value="1"/>
</dbReference>
<organism evidence="2 3">
    <name type="scientific">Paraburkholderia unamae</name>
    <dbReference type="NCBI Taxonomy" id="219649"/>
    <lineage>
        <taxon>Bacteria</taxon>
        <taxon>Pseudomonadati</taxon>
        <taxon>Pseudomonadota</taxon>
        <taxon>Betaproteobacteria</taxon>
        <taxon>Burkholderiales</taxon>
        <taxon>Burkholderiaceae</taxon>
        <taxon>Paraburkholderia</taxon>
    </lineage>
</organism>
<evidence type="ECO:0000313" key="3">
    <source>
        <dbReference type="Proteomes" id="UP000245712"/>
    </source>
</evidence>
<evidence type="ECO:0000259" key="1">
    <source>
        <dbReference type="Pfam" id="PF01796"/>
    </source>
</evidence>
<accession>A0ABX5K8R8</accession>
<dbReference type="RefSeq" id="WP_244315054.1">
    <property type="nucleotide sequence ID" value="NZ_QEOB01000033.1"/>
</dbReference>
<evidence type="ECO:0000313" key="2">
    <source>
        <dbReference type="EMBL" id="PVX70861.1"/>
    </source>
</evidence>
<proteinExistence type="predicted"/>
<dbReference type="SUPFAM" id="SSF50249">
    <property type="entry name" value="Nucleic acid-binding proteins"/>
    <property type="match status" value="1"/>
</dbReference>
<keyword evidence="3" id="KW-1185">Reference proteome</keyword>
<protein>
    <recommendedName>
        <fullName evidence="1">ChsH2 C-terminal OB-fold domain-containing protein</fullName>
    </recommendedName>
</protein>
<name>A0ABX5K8R8_9BURK</name>
<dbReference type="EMBL" id="QEOB01000033">
    <property type="protein sequence ID" value="PVX70861.1"/>
    <property type="molecule type" value="Genomic_DNA"/>
</dbReference>
<sequence length="135" mass="15162">MNSKNDGDMRRTSEDPWRVCDDRVVLQAYRHAGRAELYFPPLPLTSPQRERTELVGLQGTPTLYSYTVMYPSPKTGKPPVALGYADYPEGVRIFGRLVYPDGRRPAIGDALAPCLIDTEEGTVYAFEPQDKEPRA</sequence>